<evidence type="ECO:0000256" key="3">
    <source>
        <dbReference type="ARBA" id="ARBA00022691"/>
    </source>
</evidence>
<organism evidence="5 6">
    <name type="scientific">Flaviaesturariibacter amylovorans</name>
    <dbReference type="NCBI Taxonomy" id="1084520"/>
    <lineage>
        <taxon>Bacteria</taxon>
        <taxon>Pseudomonadati</taxon>
        <taxon>Bacteroidota</taxon>
        <taxon>Chitinophagia</taxon>
        <taxon>Chitinophagales</taxon>
        <taxon>Chitinophagaceae</taxon>
        <taxon>Flaviaestuariibacter</taxon>
    </lineage>
</organism>
<reference evidence="6" key="1">
    <citation type="journal article" date="2019" name="Int. J. Syst. Evol. Microbiol.">
        <title>The Global Catalogue of Microorganisms (GCM) 10K type strain sequencing project: providing services to taxonomists for standard genome sequencing and annotation.</title>
        <authorList>
            <consortium name="The Broad Institute Genomics Platform"/>
            <consortium name="The Broad Institute Genome Sequencing Center for Infectious Disease"/>
            <person name="Wu L."/>
            <person name="Ma J."/>
        </authorList>
    </citation>
    <scope>NUCLEOTIDE SEQUENCE [LARGE SCALE GENOMIC DNA]</scope>
    <source>
        <strain evidence="6">JCM 17919</strain>
    </source>
</reference>
<dbReference type="RefSeq" id="WP_345257365.1">
    <property type="nucleotide sequence ID" value="NZ_BAABGY010000012.1"/>
</dbReference>
<evidence type="ECO:0000313" key="5">
    <source>
        <dbReference type="EMBL" id="GAA4339942.1"/>
    </source>
</evidence>
<accession>A0ABP8HIT3</accession>
<proteinExistence type="predicted"/>
<dbReference type="Proteomes" id="UP001501725">
    <property type="component" value="Unassembled WGS sequence"/>
</dbReference>
<dbReference type="Gene3D" id="3.30.750.80">
    <property type="entry name" value="RNA methyltransferase domain (HRMD) like"/>
    <property type="match status" value="1"/>
</dbReference>
<dbReference type="GO" id="GO:0032259">
    <property type="term" value="P:methylation"/>
    <property type="evidence" value="ECO:0007669"/>
    <property type="project" value="UniProtKB-KW"/>
</dbReference>
<evidence type="ECO:0000256" key="1">
    <source>
        <dbReference type="ARBA" id="ARBA00022603"/>
    </source>
</evidence>
<dbReference type="InterPro" id="IPR019614">
    <property type="entry name" value="SAM-dep_methyl-trfase"/>
</dbReference>
<keyword evidence="3" id="KW-0949">S-adenosyl-L-methionine</keyword>
<gene>
    <name evidence="5" type="ORF">GCM10023184_37360</name>
</gene>
<dbReference type="GO" id="GO:0008168">
    <property type="term" value="F:methyltransferase activity"/>
    <property type="evidence" value="ECO:0007669"/>
    <property type="project" value="UniProtKB-KW"/>
</dbReference>
<evidence type="ECO:0000313" key="6">
    <source>
        <dbReference type="Proteomes" id="UP001501725"/>
    </source>
</evidence>
<comment type="caution">
    <text evidence="5">The sequence shown here is derived from an EMBL/GenBank/DDBJ whole genome shotgun (WGS) entry which is preliminary data.</text>
</comment>
<dbReference type="Gene3D" id="3.40.50.150">
    <property type="entry name" value="Vaccinia Virus protein VP39"/>
    <property type="match status" value="1"/>
</dbReference>
<dbReference type="EMBL" id="BAABGY010000012">
    <property type="protein sequence ID" value="GAA4339942.1"/>
    <property type="molecule type" value="Genomic_DNA"/>
</dbReference>
<protein>
    <submittedName>
        <fullName evidence="5">Class I SAM-dependent methyltransferase</fullName>
    </submittedName>
</protein>
<dbReference type="SUPFAM" id="SSF53335">
    <property type="entry name" value="S-adenosyl-L-methionine-dependent methyltransferases"/>
    <property type="match status" value="1"/>
</dbReference>
<evidence type="ECO:0000259" key="4">
    <source>
        <dbReference type="Pfam" id="PF10672"/>
    </source>
</evidence>
<dbReference type="InterPro" id="IPR029063">
    <property type="entry name" value="SAM-dependent_MTases_sf"/>
</dbReference>
<dbReference type="PANTHER" id="PTHR43042">
    <property type="entry name" value="SAM-DEPENDENT METHYLTRANSFERASE"/>
    <property type="match status" value="1"/>
</dbReference>
<sequence>MLQPFDKFLMFRNRLQKVYRHLSKQAARQGISCFRIYDHDLPEAPFIIERYGDALYVSEYKRRHGLSDEEHGAWLEGCTAVMSEVTGVAPEHIHIKMRQRKEGRQGQYQKLDEQRHEFAVSEAGLRFLVNLTDYLDTGLFLDHRITRGMVRERVAGRRVLNLFCYTGSFSVYALAGGASEVVSVDLSKTYLAWTERNVAQNFPDAPPHRTVHADALRFLKEEPAASCDLIVLDPPTFSNSKRMDDILDVQRDHVTMINDCLRLLRPGGLLYFSTNFTRFQLDRERLHAQGVRDITKATTPFDFAGKLQRWCYLIEK</sequence>
<name>A0ABP8HIT3_9BACT</name>
<dbReference type="PANTHER" id="PTHR43042:SF3">
    <property type="entry name" value="RIBOSOMAL RNA LARGE SUBUNIT METHYLTRANSFERASE YWBD-RELATED"/>
    <property type="match status" value="1"/>
</dbReference>
<feature type="domain" description="S-adenosylmethionine-dependent methyltransferase" evidence="4">
    <location>
        <begin position="113"/>
        <end position="273"/>
    </location>
</feature>
<dbReference type="Pfam" id="PF10672">
    <property type="entry name" value="Methyltrans_SAM"/>
    <property type="match status" value="1"/>
</dbReference>
<keyword evidence="2" id="KW-0808">Transferase</keyword>
<keyword evidence="6" id="KW-1185">Reference proteome</keyword>
<dbReference type="CDD" id="cd02440">
    <property type="entry name" value="AdoMet_MTases"/>
    <property type="match status" value="1"/>
</dbReference>
<evidence type="ECO:0000256" key="2">
    <source>
        <dbReference type="ARBA" id="ARBA00022679"/>
    </source>
</evidence>
<keyword evidence="1 5" id="KW-0489">Methyltransferase</keyword>